<dbReference type="EMBL" id="JADIKG010000011">
    <property type="protein sequence ID" value="MFK2873046.1"/>
    <property type="molecule type" value="Genomic_DNA"/>
</dbReference>
<dbReference type="Proteomes" id="UP001620405">
    <property type="component" value="Unassembled WGS sequence"/>
</dbReference>
<sequence length="430" mass="43670">MKQVLISFTVLIALLATPVVSAQVMSLTGSVMTLTNNALTPNNPVGAGIFSATSTRTGGVGSYGNFLSAYTVTAATPGSQFDSGLTSWVTHENLTGGQVFAGWFGSNTPAGYLSQTYSGGAAIGLEINVGNRWRNFMYQSDLGYTNYTVGLQIVPDVLPSADGINQVPVTISVASPAVVTLASHGFTANMGVSFGGTGTLPTGITAGTTYYILSAGLTPNTFEISSTLGGSPINTTGSFVAPIDALPSYPGDFAEAIGASVHGHQWWTGTLIRRDTIAAGGVAHQDYGGSVSVDAPAAWAQVSGDWVTGLDLSAGTYSSTYAIKLPDLTGILFGSTSSIYDNGGTMFVAAPTQVQGTLKATGSITGTFVRPIMTTLASLSSTVDPSPQAGDQAAISDAVACTANSPVTGGASTSCAVVYSGTQWKAVVSH</sequence>
<keyword evidence="1" id="KW-0732">Signal</keyword>
<keyword evidence="3" id="KW-1185">Reference proteome</keyword>
<evidence type="ECO:0000256" key="1">
    <source>
        <dbReference type="SAM" id="SignalP"/>
    </source>
</evidence>
<evidence type="ECO:0000313" key="3">
    <source>
        <dbReference type="Proteomes" id="UP001620405"/>
    </source>
</evidence>
<evidence type="ECO:0000313" key="2">
    <source>
        <dbReference type="EMBL" id="MFK2873046.1"/>
    </source>
</evidence>
<proteinExistence type="predicted"/>
<accession>A0ABW8IVW1</accession>
<reference evidence="2 3" key="1">
    <citation type="submission" date="2020-10" db="EMBL/GenBank/DDBJ databases">
        <title>Phylogeny of dyella-like bacteria.</title>
        <authorList>
            <person name="Fu J."/>
        </authorList>
    </citation>
    <scope>NUCLEOTIDE SEQUENCE [LARGE SCALE GENOMIC DNA]</scope>
    <source>
        <strain evidence="2 3">DHOB07</strain>
    </source>
</reference>
<feature type="chain" id="PRO_5046953250" evidence="1">
    <location>
        <begin position="23"/>
        <end position="430"/>
    </location>
</feature>
<dbReference type="RefSeq" id="WP_284398333.1">
    <property type="nucleotide sequence ID" value="NZ_BSNQ01000003.1"/>
</dbReference>
<protein>
    <submittedName>
        <fullName evidence="2">Uncharacterized protein</fullName>
    </submittedName>
</protein>
<gene>
    <name evidence="2" type="ORF">ISP13_05830</name>
</gene>
<organism evidence="2 3">
    <name type="scientific">Dyella lipolytica</name>
    <dbReference type="NCBI Taxonomy" id="1867835"/>
    <lineage>
        <taxon>Bacteria</taxon>
        <taxon>Pseudomonadati</taxon>
        <taxon>Pseudomonadota</taxon>
        <taxon>Gammaproteobacteria</taxon>
        <taxon>Lysobacterales</taxon>
        <taxon>Rhodanobacteraceae</taxon>
        <taxon>Dyella</taxon>
    </lineage>
</organism>
<name>A0ABW8IVW1_9GAMM</name>
<feature type="signal peptide" evidence="1">
    <location>
        <begin position="1"/>
        <end position="22"/>
    </location>
</feature>
<comment type="caution">
    <text evidence="2">The sequence shown here is derived from an EMBL/GenBank/DDBJ whole genome shotgun (WGS) entry which is preliminary data.</text>
</comment>